<keyword evidence="3" id="KW-1185">Reference proteome</keyword>
<accession>A0AAV9JYF6</accession>
<sequence length="363" mass="41411">MDIRQWLENTADRAPPGQEVELGLPAFLQPRSEPEQLTHKYRRKRKRASSDSSIIEARHPHHKRVEAASYAHSSDKVRGPDHAVARSRSSQSSRSSTSTPRQVFQKTYEKRARHRTKPDRYEPKSKEQRKEREARDGQRSRPKRRKSHRSGDGGKTTRLVHSFQLKNGPKNNRLTLKPEATAGLFKHGRSSAQVTGLPDLVFNEMRFLQKPKDHQDEQPKDSNAHHTAKKDRKTQHEEEISAYFTTQRFAARPDPEDDRRRQIATAAPPQAHRSHSQPREAEAQVTDLPVELPEKPFLGFGSKGAHLDSKDLHRTSNSYYTWSESGPQRAKPTHANQSATGAGESLKQLPRYPHTKMIIDSGL</sequence>
<feature type="compositionally biased region" description="Basic and acidic residues" evidence="1">
    <location>
        <begin position="251"/>
        <end position="261"/>
    </location>
</feature>
<feature type="compositionally biased region" description="Low complexity" evidence="1">
    <location>
        <begin position="86"/>
        <end position="102"/>
    </location>
</feature>
<comment type="caution">
    <text evidence="2">The sequence shown here is derived from an EMBL/GenBank/DDBJ whole genome shotgun (WGS) entry which is preliminary data.</text>
</comment>
<feature type="region of interest" description="Disordered" evidence="1">
    <location>
        <begin position="1"/>
        <end position="175"/>
    </location>
</feature>
<protein>
    <submittedName>
        <fullName evidence="2">Uncharacterized protein</fullName>
    </submittedName>
</protein>
<feature type="compositionally biased region" description="Polar residues" evidence="1">
    <location>
        <begin position="317"/>
        <end position="326"/>
    </location>
</feature>
<evidence type="ECO:0000313" key="3">
    <source>
        <dbReference type="Proteomes" id="UP001324427"/>
    </source>
</evidence>
<name>A0AAV9JYF6_9PEZI</name>
<gene>
    <name evidence="2" type="ORF">LTR36_003087</name>
</gene>
<dbReference type="EMBL" id="JAVFHQ010000002">
    <property type="protein sequence ID" value="KAK4550120.1"/>
    <property type="molecule type" value="Genomic_DNA"/>
</dbReference>
<feature type="compositionally biased region" description="Basic and acidic residues" evidence="1">
    <location>
        <begin position="211"/>
        <end position="224"/>
    </location>
</feature>
<proteinExistence type="predicted"/>
<dbReference type="AlphaFoldDB" id="A0AAV9JYF6"/>
<reference evidence="2 3" key="1">
    <citation type="submission" date="2021-11" db="EMBL/GenBank/DDBJ databases">
        <title>Black yeast isolated from Biological Soil Crust.</title>
        <authorList>
            <person name="Kurbessoian T."/>
        </authorList>
    </citation>
    <scope>NUCLEOTIDE SEQUENCE [LARGE SCALE GENOMIC DNA]</scope>
    <source>
        <strain evidence="2 3">CCFEE 5522</strain>
    </source>
</reference>
<feature type="region of interest" description="Disordered" evidence="1">
    <location>
        <begin position="211"/>
        <end position="285"/>
    </location>
</feature>
<organism evidence="2 3">
    <name type="scientific">Oleoguttula mirabilis</name>
    <dbReference type="NCBI Taxonomy" id="1507867"/>
    <lineage>
        <taxon>Eukaryota</taxon>
        <taxon>Fungi</taxon>
        <taxon>Dikarya</taxon>
        <taxon>Ascomycota</taxon>
        <taxon>Pezizomycotina</taxon>
        <taxon>Dothideomycetes</taxon>
        <taxon>Dothideomycetidae</taxon>
        <taxon>Mycosphaerellales</taxon>
        <taxon>Teratosphaeriaceae</taxon>
        <taxon>Oleoguttula</taxon>
    </lineage>
</organism>
<evidence type="ECO:0000256" key="1">
    <source>
        <dbReference type="SAM" id="MobiDB-lite"/>
    </source>
</evidence>
<feature type="compositionally biased region" description="Basic and acidic residues" evidence="1">
    <location>
        <begin position="73"/>
        <end position="84"/>
    </location>
</feature>
<evidence type="ECO:0000313" key="2">
    <source>
        <dbReference type="EMBL" id="KAK4550120.1"/>
    </source>
</evidence>
<feature type="region of interest" description="Disordered" evidence="1">
    <location>
        <begin position="317"/>
        <end position="363"/>
    </location>
</feature>
<dbReference type="Proteomes" id="UP001324427">
    <property type="component" value="Unassembled WGS sequence"/>
</dbReference>
<feature type="compositionally biased region" description="Basic and acidic residues" evidence="1">
    <location>
        <begin position="118"/>
        <end position="139"/>
    </location>
</feature>